<accession>F2JJV2</accession>
<dbReference type="EMBL" id="CP002582">
    <property type="protein sequence ID" value="ADZ83234.1"/>
    <property type="molecule type" value="Genomic_DNA"/>
</dbReference>
<dbReference type="GO" id="GO:1903785">
    <property type="term" value="P:L-valine transmembrane transport"/>
    <property type="evidence" value="ECO:0007669"/>
    <property type="project" value="TreeGrafter"/>
</dbReference>
<dbReference type="Proteomes" id="UP000008467">
    <property type="component" value="Chromosome"/>
</dbReference>
<organism evidence="9 10">
    <name type="scientific">Cellulosilyticum lentocellum (strain ATCC 49066 / DSM 5427 / NCIMB 11756 / RHM5)</name>
    <name type="common">Clostridium lentocellum</name>
    <dbReference type="NCBI Taxonomy" id="642492"/>
    <lineage>
        <taxon>Bacteria</taxon>
        <taxon>Bacillati</taxon>
        <taxon>Bacillota</taxon>
        <taxon>Clostridia</taxon>
        <taxon>Lachnospirales</taxon>
        <taxon>Cellulosilyticaceae</taxon>
        <taxon>Cellulosilyticum</taxon>
    </lineage>
</organism>
<gene>
    <name evidence="9" type="ordered locus">Clole_1508</name>
</gene>
<evidence type="ECO:0000256" key="3">
    <source>
        <dbReference type="ARBA" id="ARBA00022448"/>
    </source>
</evidence>
<keyword evidence="4" id="KW-1003">Cell membrane</keyword>
<comment type="subcellular location">
    <subcellularLocation>
        <location evidence="1">Cell membrane</location>
        <topology evidence="1">Multi-pass membrane protein</topology>
    </subcellularLocation>
</comment>
<evidence type="ECO:0000256" key="7">
    <source>
        <dbReference type="ARBA" id="ARBA00023136"/>
    </source>
</evidence>
<proteinExistence type="inferred from homology"/>
<evidence type="ECO:0000256" key="5">
    <source>
        <dbReference type="ARBA" id="ARBA00022692"/>
    </source>
</evidence>
<keyword evidence="6 8" id="KW-1133">Transmembrane helix</keyword>
<dbReference type="HOGENOM" id="CLU_065777_3_2_9"/>
<dbReference type="AlphaFoldDB" id="F2JJV2"/>
<dbReference type="RefSeq" id="WP_013656532.1">
    <property type="nucleotide sequence ID" value="NC_015275.1"/>
</dbReference>
<dbReference type="eggNOG" id="COG1296">
    <property type="taxonomic scope" value="Bacteria"/>
</dbReference>
<dbReference type="STRING" id="642492.Clole_1508"/>
<dbReference type="KEGG" id="cle:Clole_1508"/>
<evidence type="ECO:0000256" key="1">
    <source>
        <dbReference type="ARBA" id="ARBA00004651"/>
    </source>
</evidence>
<dbReference type="Pfam" id="PF03591">
    <property type="entry name" value="AzlC"/>
    <property type="match status" value="1"/>
</dbReference>
<dbReference type="GO" id="GO:0005886">
    <property type="term" value="C:plasma membrane"/>
    <property type="evidence" value="ECO:0007669"/>
    <property type="project" value="UniProtKB-SubCell"/>
</dbReference>
<reference evidence="9 10" key="1">
    <citation type="journal article" date="2011" name="J. Bacteriol.">
        <title>Complete genome sequence of the cellulose-degrading bacterium Cellulosilyticum lentocellum.</title>
        <authorList>
            <consortium name="US DOE Joint Genome Institute"/>
            <person name="Miller D.A."/>
            <person name="Suen G."/>
            <person name="Bruce D."/>
            <person name="Copeland A."/>
            <person name="Cheng J.F."/>
            <person name="Detter C."/>
            <person name="Goodwin L.A."/>
            <person name="Han C.S."/>
            <person name="Hauser L.J."/>
            <person name="Land M.L."/>
            <person name="Lapidus A."/>
            <person name="Lucas S."/>
            <person name="Meincke L."/>
            <person name="Pitluck S."/>
            <person name="Tapia R."/>
            <person name="Teshima H."/>
            <person name="Woyke T."/>
            <person name="Fox B.G."/>
            <person name="Angert E.R."/>
            <person name="Currie C.R."/>
        </authorList>
    </citation>
    <scope>NUCLEOTIDE SEQUENCE [LARGE SCALE GENOMIC DNA]</scope>
    <source>
        <strain evidence="10">ATCC 49066 / DSM 5427 / NCIMB 11756 / RHM5</strain>
    </source>
</reference>
<dbReference type="InterPro" id="IPR011606">
    <property type="entry name" value="Brnchd-chn_aa_trnsp_permease"/>
</dbReference>
<dbReference type="PANTHER" id="PTHR34979">
    <property type="entry name" value="INNER MEMBRANE PROTEIN YGAZ"/>
    <property type="match status" value="1"/>
</dbReference>
<feature type="transmembrane region" description="Helical" evidence="8">
    <location>
        <begin position="132"/>
        <end position="155"/>
    </location>
</feature>
<evidence type="ECO:0000256" key="8">
    <source>
        <dbReference type="SAM" id="Phobius"/>
    </source>
</evidence>
<evidence type="ECO:0000256" key="2">
    <source>
        <dbReference type="ARBA" id="ARBA00010735"/>
    </source>
</evidence>
<feature type="transmembrane region" description="Helical" evidence="8">
    <location>
        <begin position="162"/>
        <end position="182"/>
    </location>
</feature>
<name>F2JJV2_CELLD</name>
<keyword evidence="5 8" id="KW-0812">Transmembrane</keyword>
<feature type="transmembrane region" description="Helical" evidence="8">
    <location>
        <begin position="188"/>
        <end position="206"/>
    </location>
</feature>
<keyword evidence="7 8" id="KW-0472">Membrane</keyword>
<protein>
    <submittedName>
        <fullName evidence="9">AzlC family protein</fullName>
    </submittedName>
</protein>
<comment type="similarity">
    <text evidence="2">Belongs to the AzlC family.</text>
</comment>
<evidence type="ECO:0000256" key="4">
    <source>
        <dbReference type="ARBA" id="ARBA00022475"/>
    </source>
</evidence>
<evidence type="ECO:0000256" key="6">
    <source>
        <dbReference type="ARBA" id="ARBA00022989"/>
    </source>
</evidence>
<keyword evidence="3" id="KW-0813">Transport</keyword>
<dbReference type="PANTHER" id="PTHR34979:SF1">
    <property type="entry name" value="INNER MEMBRANE PROTEIN YGAZ"/>
    <property type="match status" value="1"/>
</dbReference>
<evidence type="ECO:0000313" key="9">
    <source>
        <dbReference type="EMBL" id="ADZ83234.1"/>
    </source>
</evidence>
<feature type="transmembrane region" description="Helical" evidence="8">
    <location>
        <begin position="61"/>
        <end position="82"/>
    </location>
</feature>
<keyword evidence="10" id="KW-1185">Reference proteome</keyword>
<sequence length="244" mass="26833">MKKLNQNKQMFIWGLKKGIPILIGFIPISIAFSVIAVQTGLSKLECIVMSIMLLAGASQLMAVNMLSVGAGSLEIIIATLIINIRHLIMSTYIMNRLKNVPIWLQWILAFGVTDETFGIMSMEEDSHCNQYFFGGLALITYVSWIGGTILGTVIIDIIPTSICSSMSIALYAMFIGLIMPSIHEDFKVLYVVLISICINILLGIIMKSSWAIVCSTILGGVIGAEILRDTNEEGKYTMSKIDKE</sequence>
<feature type="transmembrane region" description="Helical" evidence="8">
    <location>
        <begin position="21"/>
        <end position="41"/>
    </location>
</feature>
<evidence type="ECO:0000313" key="10">
    <source>
        <dbReference type="Proteomes" id="UP000008467"/>
    </source>
</evidence>